<dbReference type="InterPro" id="IPR029044">
    <property type="entry name" value="Nucleotide-diphossugar_trans"/>
</dbReference>
<dbReference type="Gene3D" id="3.90.550.10">
    <property type="entry name" value="Spore Coat Polysaccharide Biosynthesis Protein SpsA, Chain A"/>
    <property type="match status" value="1"/>
</dbReference>
<feature type="domain" description="Nucleotidyl transferase" evidence="1">
    <location>
        <begin position="4"/>
        <end position="247"/>
    </location>
</feature>
<reference evidence="2 3" key="1">
    <citation type="submission" date="2012-01" db="EMBL/GenBank/DDBJ databases">
        <title>Complete sequence of Desulfotomaculum gibsoniae DSM 7213.</title>
        <authorList>
            <consortium name="US DOE Joint Genome Institute"/>
            <person name="Lucas S."/>
            <person name="Han J."/>
            <person name="Lapidus A."/>
            <person name="Cheng J.-F."/>
            <person name="Goodwin L."/>
            <person name="Pitluck S."/>
            <person name="Peters L."/>
            <person name="Ovchinnikova G."/>
            <person name="Teshima H."/>
            <person name="Detter J.C."/>
            <person name="Han C."/>
            <person name="Tapia R."/>
            <person name="Land M."/>
            <person name="Hauser L."/>
            <person name="Kyrpides N."/>
            <person name="Ivanova N."/>
            <person name="Pagani I."/>
            <person name="Parshina S."/>
            <person name="Plugge C."/>
            <person name="Muyzer G."/>
            <person name="Kuever J."/>
            <person name="Ivanova A."/>
            <person name="Nazina T."/>
            <person name="Klenk H.-P."/>
            <person name="Brambilla E."/>
            <person name="Spring S."/>
            <person name="Stams A.F."/>
            <person name="Woyke T."/>
        </authorList>
    </citation>
    <scope>NUCLEOTIDE SEQUENCE [LARGE SCALE GENOMIC DNA]</scope>
    <source>
        <strain evidence="2 3">DSM 7213</strain>
    </source>
</reference>
<dbReference type="Pfam" id="PF00483">
    <property type="entry name" value="NTP_transferase"/>
    <property type="match status" value="1"/>
</dbReference>
<gene>
    <name evidence="2" type="ORF">Desgi_3437</name>
</gene>
<dbReference type="PANTHER" id="PTHR47183:SF2">
    <property type="entry name" value="GLUCOSE-1-PHOSPHATE CYTIDYLYLTRANSFERASE-RELATED"/>
    <property type="match status" value="1"/>
</dbReference>
<accession>R4KQC3</accession>
<sequence>MKPKVVILCGGKGTRLREETEYKPKPLVTVGRMPILWHIMKHYAHYGFNDFVLCLGYKGDHIKEFFLNYKLRRWDLQLNLKHGTKFFTQDEEEEVEDWNIIFAETGLETNTGGRIKKIEKYIDGDYFFLTYGDGLSDVNIKELEQFFLQQSKIGVMTGVKPQSKYGEIAVDTNGTIIEFKEKPLLNNYINGGFCVFDRKIFNYMDENCILEEEVLKQLVNEQQLVLYKYNGFWKCMDTYKDYKELNQMWQNGNSPWKVY</sequence>
<evidence type="ECO:0000313" key="2">
    <source>
        <dbReference type="EMBL" id="AGL02780.1"/>
    </source>
</evidence>
<dbReference type="SUPFAM" id="SSF53448">
    <property type="entry name" value="Nucleotide-diphospho-sugar transferases"/>
    <property type="match status" value="1"/>
</dbReference>
<dbReference type="eggNOG" id="COG1208">
    <property type="taxonomic scope" value="Bacteria"/>
</dbReference>
<evidence type="ECO:0000259" key="1">
    <source>
        <dbReference type="Pfam" id="PF00483"/>
    </source>
</evidence>
<dbReference type="STRING" id="767817.Desgi_3437"/>
<organism evidence="2 3">
    <name type="scientific">Desulfoscipio gibsoniae DSM 7213</name>
    <dbReference type="NCBI Taxonomy" id="767817"/>
    <lineage>
        <taxon>Bacteria</taxon>
        <taxon>Bacillati</taxon>
        <taxon>Bacillota</taxon>
        <taxon>Clostridia</taxon>
        <taxon>Eubacteriales</taxon>
        <taxon>Desulfallaceae</taxon>
        <taxon>Desulfoscipio</taxon>
    </lineage>
</organism>
<dbReference type="PANTHER" id="PTHR47183">
    <property type="entry name" value="GLUCOSE-1-PHOSPHATE CYTIDYLYLTRANSFERASE-RELATED"/>
    <property type="match status" value="1"/>
</dbReference>
<dbReference type="HOGENOM" id="CLU_029499_10_0_9"/>
<name>R4KQC3_9FIRM</name>
<proteinExistence type="predicted"/>
<dbReference type="Proteomes" id="UP000013520">
    <property type="component" value="Chromosome"/>
</dbReference>
<dbReference type="GO" id="GO:0047343">
    <property type="term" value="F:glucose-1-phosphate cytidylyltransferase activity"/>
    <property type="evidence" value="ECO:0007669"/>
    <property type="project" value="InterPro"/>
</dbReference>
<evidence type="ECO:0000313" key="3">
    <source>
        <dbReference type="Proteomes" id="UP000013520"/>
    </source>
</evidence>
<keyword evidence="3" id="KW-1185">Reference proteome</keyword>
<protein>
    <submittedName>
        <fullName evidence="2">Nucleoside-diphosphate-sugar pyrophosphorylase family protein</fullName>
    </submittedName>
</protein>
<dbReference type="InterPro" id="IPR013446">
    <property type="entry name" value="G1P_cyt_trans-like"/>
</dbReference>
<dbReference type="CDD" id="cd02524">
    <property type="entry name" value="G1P_cytidylyltransferase"/>
    <property type="match status" value="1"/>
</dbReference>
<dbReference type="RefSeq" id="WP_006524589.1">
    <property type="nucleotide sequence ID" value="NC_021184.1"/>
</dbReference>
<dbReference type="EMBL" id="CP003273">
    <property type="protein sequence ID" value="AGL02780.1"/>
    <property type="molecule type" value="Genomic_DNA"/>
</dbReference>
<dbReference type="KEGG" id="dgi:Desgi_3437"/>
<dbReference type="OrthoDB" id="9801899at2"/>
<dbReference type="InterPro" id="IPR005835">
    <property type="entry name" value="NTP_transferase_dom"/>
</dbReference>
<dbReference type="AlphaFoldDB" id="R4KQC3"/>